<sequence>MKTSVFKSEEAKNRLRTAYNQILRAFPFEQHLLETAFGETFLLAAGDEAHLPIVLLHGSCSNSAFWFPEIMALSRTHRVYAVDLPGEAGNSTEYRPDLESPAFSLWLQEVLDRLHLEKTALTGNSLGGWMALKFATAFPQRVSSLTLLASAGLAPIREQFFHQVDQQLSASGTVTANSQILGAAQIPKEVLDFMNLIIASYTPIPSLPLFSEDELRHLTMPVLFIDGTEDPIIDGEASAQRLTQLLPQVTICLKPKTGHVIPDAMKEILPFLQRHS</sequence>
<evidence type="ECO:0000313" key="3">
    <source>
        <dbReference type="Proteomes" id="UP000675379"/>
    </source>
</evidence>
<evidence type="ECO:0000259" key="1">
    <source>
        <dbReference type="Pfam" id="PF00561"/>
    </source>
</evidence>
<feature type="domain" description="AB hydrolase-1" evidence="1">
    <location>
        <begin position="52"/>
        <end position="155"/>
    </location>
</feature>
<dbReference type="EMBL" id="JAGSCS010000022">
    <property type="protein sequence ID" value="MBR0577169.1"/>
    <property type="molecule type" value="Genomic_DNA"/>
</dbReference>
<protein>
    <submittedName>
        <fullName evidence="2">Alpha/beta hydrolase</fullName>
    </submittedName>
</protein>
<organism evidence="2 3">
    <name type="scientific">Proteiniclasticum sediminis</name>
    <dbReference type="NCBI Taxonomy" id="2804028"/>
    <lineage>
        <taxon>Bacteria</taxon>
        <taxon>Bacillati</taxon>
        <taxon>Bacillota</taxon>
        <taxon>Clostridia</taxon>
        <taxon>Eubacteriales</taxon>
        <taxon>Clostridiaceae</taxon>
        <taxon>Proteiniclasticum</taxon>
    </lineage>
</organism>
<dbReference type="PANTHER" id="PTHR46438">
    <property type="entry name" value="ALPHA/BETA-HYDROLASES SUPERFAMILY PROTEIN"/>
    <property type="match status" value="1"/>
</dbReference>
<proteinExistence type="predicted"/>
<keyword evidence="3" id="KW-1185">Reference proteome</keyword>
<dbReference type="Gene3D" id="3.40.50.1820">
    <property type="entry name" value="alpha/beta hydrolase"/>
    <property type="match status" value="1"/>
</dbReference>
<evidence type="ECO:0000313" key="2">
    <source>
        <dbReference type="EMBL" id="MBR0577169.1"/>
    </source>
</evidence>
<reference evidence="2" key="1">
    <citation type="submission" date="2021-04" db="EMBL/GenBank/DDBJ databases">
        <title>Proteiniclasticum sedimins sp. nov., an obligate anaerobic bacterium isolated from anaerobic sludge.</title>
        <authorList>
            <person name="Liu J."/>
        </authorList>
    </citation>
    <scope>NUCLEOTIDE SEQUENCE</scope>
    <source>
        <strain evidence="2">BAD-10</strain>
    </source>
</reference>
<gene>
    <name evidence="2" type="ORF">KCG48_12670</name>
</gene>
<dbReference type="RefSeq" id="WP_211802585.1">
    <property type="nucleotide sequence ID" value="NZ_JAGSCS010000022.1"/>
</dbReference>
<dbReference type="AlphaFoldDB" id="A0A941HR39"/>
<accession>A0A941HR39</accession>
<dbReference type="Pfam" id="PF00561">
    <property type="entry name" value="Abhydrolase_1"/>
    <property type="match status" value="1"/>
</dbReference>
<comment type="caution">
    <text evidence="2">The sequence shown here is derived from an EMBL/GenBank/DDBJ whole genome shotgun (WGS) entry which is preliminary data.</text>
</comment>
<keyword evidence="2" id="KW-0378">Hydrolase</keyword>
<dbReference type="InterPro" id="IPR029058">
    <property type="entry name" value="AB_hydrolase_fold"/>
</dbReference>
<dbReference type="PANTHER" id="PTHR46438:SF11">
    <property type="entry name" value="LIPASE-RELATED"/>
    <property type="match status" value="1"/>
</dbReference>
<name>A0A941HR39_9CLOT</name>
<dbReference type="GO" id="GO:0016787">
    <property type="term" value="F:hydrolase activity"/>
    <property type="evidence" value="ECO:0007669"/>
    <property type="project" value="UniProtKB-KW"/>
</dbReference>
<dbReference type="PRINTS" id="PR00111">
    <property type="entry name" value="ABHYDROLASE"/>
</dbReference>
<dbReference type="Proteomes" id="UP000675379">
    <property type="component" value="Unassembled WGS sequence"/>
</dbReference>
<dbReference type="InterPro" id="IPR000073">
    <property type="entry name" value="AB_hydrolase_1"/>
</dbReference>
<dbReference type="SUPFAM" id="SSF53474">
    <property type="entry name" value="alpha/beta-Hydrolases"/>
    <property type="match status" value="1"/>
</dbReference>